<dbReference type="InterPro" id="IPR003783">
    <property type="entry name" value="Regulatory_RecX"/>
</dbReference>
<evidence type="ECO:0000259" key="6">
    <source>
        <dbReference type="Pfam" id="PF02631"/>
    </source>
</evidence>
<protein>
    <recommendedName>
        <fullName evidence="3">Regulatory protein RecX</fullName>
    </recommendedName>
</protein>
<evidence type="ECO:0000259" key="8">
    <source>
        <dbReference type="Pfam" id="PF21982"/>
    </source>
</evidence>
<evidence type="ECO:0000256" key="4">
    <source>
        <dbReference type="ARBA" id="ARBA00022490"/>
    </source>
</evidence>
<accession>A0A645BGY7</accession>
<dbReference type="GO" id="GO:0005737">
    <property type="term" value="C:cytoplasm"/>
    <property type="evidence" value="ECO:0007669"/>
    <property type="project" value="UniProtKB-SubCell"/>
</dbReference>
<comment type="subcellular location">
    <subcellularLocation>
        <location evidence="1">Cytoplasm</location>
    </subcellularLocation>
</comment>
<feature type="region of interest" description="Disordered" evidence="5">
    <location>
        <begin position="1"/>
        <end position="20"/>
    </location>
</feature>
<reference evidence="9" key="1">
    <citation type="submission" date="2019-08" db="EMBL/GenBank/DDBJ databases">
        <authorList>
            <person name="Kucharzyk K."/>
            <person name="Murdoch R.W."/>
            <person name="Higgins S."/>
            <person name="Loffler F."/>
        </authorList>
    </citation>
    <scope>NUCLEOTIDE SEQUENCE</scope>
</reference>
<keyword evidence="4" id="KW-0963">Cytoplasm</keyword>
<gene>
    <name evidence="9" type="primary">recX_29</name>
    <name evidence="9" type="ORF">SDC9_111419</name>
</gene>
<dbReference type="InterPro" id="IPR053924">
    <property type="entry name" value="RecX_HTH_2nd"/>
</dbReference>
<feature type="domain" description="RecX second three-helical" evidence="6">
    <location>
        <begin position="68"/>
        <end position="108"/>
    </location>
</feature>
<comment type="caution">
    <text evidence="9">The sequence shown here is derived from an EMBL/GenBank/DDBJ whole genome shotgun (WGS) entry which is preliminary data.</text>
</comment>
<evidence type="ECO:0000259" key="7">
    <source>
        <dbReference type="Pfam" id="PF21981"/>
    </source>
</evidence>
<dbReference type="Pfam" id="PF21982">
    <property type="entry name" value="RecX_HTH1"/>
    <property type="match status" value="1"/>
</dbReference>
<proteinExistence type="inferred from homology"/>
<dbReference type="Pfam" id="PF02631">
    <property type="entry name" value="RecX_HTH2"/>
    <property type="match status" value="1"/>
</dbReference>
<feature type="domain" description="RecX first three-helical" evidence="8">
    <location>
        <begin position="22"/>
        <end position="58"/>
    </location>
</feature>
<evidence type="ECO:0000256" key="1">
    <source>
        <dbReference type="ARBA" id="ARBA00004496"/>
    </source>
</evidence>
<dbReference type="InterPro" id="IPR053926">
    <property type="entry name" value="RecX_HTH_1st"/>
</dbReference>
<dbReference type="GO" id="GO:0006282">
    <property type="term" value="P:regulation of DNA repair"/>
    <property type="evidence" value="ECO:0007669"/>
    <property type="project" value="InterPro"/>
</dbReference>
<dbReference type="HAMAP" id="MF_01114">
    <property type="entry name" value="RecX"/>
    <property type="match status" value="1"/>
</dbReference>
<dbReference type="EMBL" id="VSSQ01020007">
    <property type="protein sequence ID" value="MPM64532.1"/>
    <property type="molecule type" value="Genomic_DNA"/>
</dbReference>
<comment type="similarity">
    <text evidence="2">Belongs to the RecX family.</text>
</comment>
<feature type="domain" description="RecX third three-helical" evidence="7">
    <location>
        <begin position="114"/>
        <end position="161"/>
    </location>
</feature>
<dbReference type="Pfam" id="PF21981">
    <property type="entry name" value="RecX_HTH3"/>
    <property type="match status" value="1"/>
</dbReference>
<organism evidence="9">
    <name type="scientific">bioreactor metagenome</name>
    <dbReference type="NCBI Taxonomy" id="1076179"/>
    <lineage>
        <taxon>unclassified sequences</taxon>
        <taxon>metagenomes</taxon>
        <taxon>ecological metagenomes</taxon>
    </lineage>
</organism>
<evidence type="ECO:0000256" key="3">
    <source>
        <dbReference type="ARBA" id="ARBA00018111"/>
    </source>
</evidence>
<dbReference type="AlphaFoldDB" id="A0A645BGY7"/>
<name>A0A645BGY7_9ZZZZ</name>
<dbReference type="PANTHER" id="PTHR33602:SF1">
    <property type="entry name" value="REGULATORY PROTEIN RECX FAMILY PROTEIN"/>
    <property type="match status" value="1"/>
</dbReference>
<dbReference type="InterPro" id="IPR036388">
    <property type="entry name" value="WH-like_DNA-bd_sf"/>
</dbReference>
<dbReference type="Gene3D" id="1.10.10.10">
    <property type="entry name" value="Winged helix-like DNA-binding domain superfamily/Winged helix DNA-binding domain"/>
    <property type="match status" value="2"/>
</dbReference>
<evidence type="ECO:0000313" key="9">
    <source>
        <dbReference type="EMBL" id="MPM64532.1"/>
    </source>
</evidence>
<evidence type="ECO:0000256" key="2">
    <source>
        <dbReference type="ARBA" id="ARBA00009695"/>
    </source>
</evidence>
<sequence>MQEISSGGKQKKSSRVPERPPAFEQALRWLNVRWYSELEMRDRLAAKEYPRSEIEAAVRDCRRYGLIDDGRLAEDFARGRTQRGQGSRRIRLEMARHGLKGDVAQAALTVVAADEPEAARRALAGKLKLWSREPDWRKRREKAFRFLAGRGFPLALVRELLAAEPALNRPDGRADEIEEAWPE</sequence>
<dbReference type="PANTHER" id="PTHR33602">
    <property type="entry name" value="REGULATORY PROTEIN RECX FAMILY PROTEIN"/>
    <property type="match status" value="1"/>
</dbReference>
<dbReference type="InterPro" id="IPR053925">
    <property type="entry name" value="RecX_HTH_3rd"/>
</dbReference>
<evidence type="ECO:0000256" key="5">
    <source>
        <dbReference type="SAM" id="MobiDB-lite"/>
    </source>
</evidence>